<dbReference type="InterPro" id="IPR016181">
    <property type="entry name" value="Acyl_CoA_acyltransferase"/>
</dbReference>
<comment type="caution">
    <text evidence="1">The sequence shown here is derived from an EMBL/GenBank/DDBJ whole genome shotgun (WGS) entry which is preliminary data.</text>
</comment>
<dbReference type="EMBL" id="AQTU01000017">
    <property type="protein sequence ID" value="EOB32198.1"/>
    <property type="molecule type" value="Genomic_DNA"/>
</dbReference>
<proteinExistence type="predicted"/>
<name>R0P434_STRMT</name>
<accession>R0P434</accession>
<reference evidence="1 2" key="1">
    <citation type="submission" date="2013-04" db="EMBL/GenBank/DDBJ databases">
        <authorList>
            <person name="Ikryannikova L.N."/>
            <person name="Ilina E.N."/>
            <person name="Kostryukova E.S."/>
            <person name="Semashko T.A."/>
            <person name="Karpova I.Y.U."/>
            <person name="Larin A.K."/>
            <person name="Ischenko D.S."/>
            <person name="Alekseev D.G."/>
            <person name="Klimova E.A."/>
            <person name="Filimonova A.V."/>
            <person name="Savinova T.A."/>
            <person name="Filimonova O.Y.U."/>
            <person name="Dubovickaya V.A."/>
            <person name="Sidorenko S.V."/>
            <person name="Govorun V.M."/>
        </authorList>
    </citation>
    <scope>NUCLEOTIDE SEQUENCE [LARGE SCALE GENOMIC DNA]</scope>
    <source>
        <strain evidence="1 2">13/39</strain>
    </source>
</reference>
<dbReference type="PROSITE" id="PS51191">
    <property type="entry name" value="FEMABX"/>
    <property type="match status" value="1"/>
</dbReference>
<evidence type="ECO:0000313" key="1">
    <source>
        <dbReference type="EMBL" id="EOB32198.1"/>
    </source>
</evidence>
<sequence>MVSKGVGVEVMFRYKINVDAKEWDLFLENHPQGNLLQSSDWSKIKDTWGNGESWLL</sequence>
<dbReference type="Gene3D" id="3.40.630.30">
    <property type="match status" value="1"/>
</dbReference>
<dbReference type="PATRIC" id="fig|1239793.3.peg.1275"/>
<protein>
    <submittedName>
        <fullName evidence="1">Peptidoglycan branched peptide synthesis protein, alanine adding enzyme</fullName>
    </submittedName>
</protein>
<dbReference type="Proteomes" id="UP000013315">
    <property type="component" value="Unassembled WGS sequence"/>
</dbReference>
<dbReference type="AlphaFoldDB" id="R0P434"/>
<dbReference type="InterPro" id="IPR003447">
    <property type="entry name" value="FEMABX"/>
</dbReference>
<organism evidence="1 2">
    <name type="scientific">Streptococcus mitis 13/39</name>
    <dbReference type="NCBI Taxonomy" id="1239793"/>
    <lineage>
        <taxon>Bacteria</taxon>
        <taxon>Bacillati</taxon>
        <taxon>Bacillota</taxon>
        <taxon>Bacilli</taxon>
        <taxon>Lactobacillales</taxon>
        <taxon>Streptococcaceae</taxon>
        <taxon>Streptococcus</taxon>
        <taxon>Streptococcus mitis group</taxon>
    </lineage>
</organism>
<evidence type="ECO:0000313" key="2">
    <source>
        <dbReference type="Proteomes" id="UP000013315"/>
    </source>
</evidence>
<dbReference type="GO" id="GO:0044038">
    <property type="term" value="P:cell wall macromolecule biosynthetic process"/>
    <property type="evidence" value="ECO:0007669"/>
    <property type="project" value="InterPro"/>
</dbReference>
<dbReference type="GO" id="GO:0016755">
    <property type="term" value="F:aminoacyltransferase activity"/>
    <property type="evidence" value="ECO:0007669"/>
    <property type="project" value="InterPro"/>
</dbReference>
<dbReference type="SUPFAM" id="SSF55729">
    <property type="entry name" value="Acyl-CoA N-acyltransferases (Nat)"/>
    <property type="match status" value="1"/>
</dbReference>
<gene>
    <name evidence="1" type="ORF">D065_06516</name>
</gene>